<evidence type="ECO:0000256" key="2">
    <source>
        <dbReference type="ARBA" id="ARBA00023043"/>
    </source>
</evidence>
<feature type="repeat" description="ANK" evidence="3">
    <location>
        <begin position="486"/>
        <end position="518"/>
    </location>
</feature>
<keyword evidence="4" id="KW-0472">Membrane</keyword>
<dbReference type="InterPro" id="IPR002110">
    <property type="entry name" value="Ankyrin_rpt"/>
</dbReference>
<keyword evidence="8" id="KW-1185">Reference proteome</keyword>
<dbReference type="Pfam" id="PF00023">
    <property type="entry name" value="Ank"/>
    <property type="match status" value="3"/>
</dbReference>
<feature type="repeat" description="ANK" evidence="3">
    <location>
        <begin position="519"/>
        <end position="551"/>
    </location>
</feature>
<sequence length="1054" mass="115251">MSQEGVVRNIWISLQALNVSLGLATLPFVPLYRVRVGGTHNAQEVTAITSDQLLGLRPVNSFSLTRSAFDAVGVTLERTLALAIFETISVVQTVLLTWIVVLMLGVYWVFGDDTEKGVWAVWSNTTSYVTFVAIFTIALHTNQFDRLRAHQQLQLGAGLEEDELMAVAPTALAGGSTAGGGDTETTIIADDKNPAPSGVHTPILQSNRIDLYFTLNQELHTWSTTQNTAQTVERKLRPALYDAAVSGNGAAVEKLLQRAEHMLGSKLRLDVLLDQMYATPPLVCRMFSRRTHNPLHVACRAGDVRVVSILLEAGLSPNCLDKISGATFSLELLYELCQLRVKKVTHILGAPLHVAALHGHTQVIDLLVKFGANLDIMAQSSFFSRSMRVTPIFLADSADVVESLIRHRANILLVPGNGNAANTTVLQRAQLSGRRELATVLEEWGADVALTPLHEASAAGNIAAVQHMLSWGISPDTMGEFQRGVNSRTPLHWAAVMGRRRVITELVKHGADVNAKDSYGRTPLHWAARHNYASAVEELLAVDADYLQLDHYGMTPLAFAVDGGLLRSDCVELFVRFGVDVSAIILNEIEETPLHIALRLGYKDTALALLVDGKADLYAVNGEGRRAVECCASAELQYAVKVAGGCVDVVLSFDPVFRAFAEHVRAGIEQNFMTVYMRTEQEDAVGREGGGASESSLDVMKTASAFVCMLSDGYAQSILCMDELASAKQHEVPVVPISCDSVKMSEELQVYVFTRQIVPFGQAVTLHYSKTVGSSKDGSAVSDSSTMDRVEFEIDEDKFQASLRSLIDGLRDEVEMHRLGGDRDLAEKWRASKDQPLGRAATLRHGRMDEVVNAVIVRGTGRRRNTLEGRPIFSIFVSHGDCHRDFVTNLCTELRRHQFPFVVDSMTNVSSTKERILAAKDAILQSSVFLVVLSERSVKTELVSDQLAFAEDKGKTIVPIYYSKRPQGVDFTLGRLLERQGRVYIFSSDISYGRGFSELLHDLRTGVSEDACPSSADVSLLSSPVTQAAARRLLQNVTIINGESPSHQPRSSVG</sequence>
<dbReference type="Pfam" id="PF13676">
    <property type="entry name" value="TIR_2"/>
    <property type="match status" value="1"/>
</dbReference>
<dbReference type="PROSITE" id="PS50297">
    <property type="entry name" value="ANK_REP_REGION"/>
    <property type="match status" value="4"/>
</dbReference>
<dbReference type="SMART" id="SM00248">
    <property type="entry name" value="ANK"/>
    <property type="match status" value="7"/>
</dbReference>
<proteinExistence type="predicted"/>
<keyword evidence="1" id="KW-0677">Repeat</keyword>
<dbReference type="PANTHER" id="PTHR24178">
    <property type="entry name" value="MOLTING PROTEIN MLT-4"/>
    <property type="match status" value="1"/>
</dbReference>
<dbReference type="PROSITE" id="PS50088">
    <property type="entry name" value="ANK_REPEAT"/>
    <property type="match status" value="5"/>
</dbReference>
<dbReference type="SUPFAM" id="SSF52200">
    <property type="entry name" value="Toll/Interleukin receptor TIR domain"/>
    <property type="match status" value="2"/>
</dbReference>
<evidence type="ECO:0000313" key="7">
    <source>
        <dbReference type="EMBL" id="RQM16225.1"/>
    </source>
</evidence>
<evidence type="ECO:0000313" key="6">
    <source>
        <dbReference type="EMBL" id="RMX62181.1"/>
    </source>
</evidence>
<name>A0A3M6V8E4_9STRA</name>
<feature type="transmembrane region" description="Helical" evidence="4">
    <location>
        <begin position="117"/>
        <end position="139"/>
    </location>
</feature>
<evidence type="ECO:0000259" key="5">
    <source>
        <dbReference type="Pfam" id="PF13676"/>
    </source>
</evidence>
<dbReference type="EMBL" id="QKXF01000124">
    <property type="protein sequence ID" value="RQM16225.1"/>
    <property type="molecule type" value="Genomic_DNA"/>
</dbReference>
<dbReference type="GO" id="GO:0007165">
    <property type="term" value="P:signal transduction"/>
    <property type="evidence" value="ECO:0007669"/>
    <property type="project" value="InterPro"/>
</dbReference>
<organism evidence="6 8">
    <name type="scientific">Peronospora effusa</name>
    <dbReference type="NCBI Taxonomy" id="542832"/>
    <lineage>
        <taxon>Eukaryota</taxon>
        <taxon>Sar</taxon>
        <taxon>Stramenopiles</taxon>
        <taxon>Oomycota</taxon>
        <taxon>Peronosporomycetes</taxon>
        <taxon>Peronosporales</taxon>
        <taxon>Peronosporaceae</taxon>
        <taxon>Peronospora</taxon>
    </lineage>
</organism>
<dbReference type="Proteomes" id="UP000286097">
    <property type="component" value="Unassembled WGS sequence"/>
</dbReference>
<comment type="caution">
    <text evidence="6">The sequence shown here is derived from an EMBL/GenBank/DDBJ whole genome shotgun (WGS) entry which is preliminary data.</text>
</comment>
<accession>A0A3M6V8E4</accession>
<dbReference type="InterPro" id="IPR000157">
    <property type="entry name" value="TIR_dom"/>
</dbReference>
<dbReference type="InterPro" id="IPR035897">
    <property type="entry name" value="Toll_tir_struct_dom_sf"/>
</dbReference>
<keyword evidence="2 3" id="KW-0040">ANK repeat</keyword>
<feature type="transmembrane region" description="Helical" evidence="4">
    <location>
        <begin position="12"/>
        <end position="32"/>
    </location>
</feature>
<dbReference type="STRING" id="542832.A0A3M6V8E4"/>
<feature type="transmembrane region" description="Helical" evidence="4">
    <location>
        <begin position="90"/>
        <end position="110"/>
    </location>
</feature>
<feature type="domain" description="TIR" evidence="5">
    <location>
        <begin position="875"/>
        <end position="985"/>
    </location>
</feature>
<dbReference type="VEuPathDB" id="FungiDB:DD237_002997"/>
<dbReference type="SUPFAM" id="SSF48403">
    <property type="entry name" value="Ankyrin repeat"/>
    <property type="match status" value="1"/>
</dbReference>
<dbReference type="Proteomes" id="UP000282087">
    <property type="component" value="Unassembled WGS sequence"/>
</dbReference>
<gene>
    <name evidence="7" type="ORF">DD237_002997</name>
    <name evidence="6" type="ORF">DD238_003590</name>
</gene>
<dbReference type="Gene3D" id="1.25.40.20">
    <property type="entry name" value="Ankyrin repeat-containing domain"/>
    <property type="match status" value="3"/>
</dbReference>
<evidence type="ECO:0000313" key="9">
    <source>
        <dbReference type="Proteomes" id="UP000286097"/>
    </source>
</evidence>
<protein>
    <recommendedName>
        <fullName evidence="5">TIR domain-containing protein</fullName>
    </recommendedName>
</protein>
<feature type="repeat" description="ANK" evidence="3">
    <location>
        <begin position="351"/>
        <end position="379"/>
    </location>
</feature>
<dbReference type="EMBL" id="QLLG01000804">
    <property type="protein sequence ID" value="RMX62181.1"/>
    <property type="molecule type" value="Genomic_DNA"/>
</dbReference>
<dbReference type="Pfam" id="PF12796">
    <property type="entry name" value="Ank_2"/>
    <property type="match status" value="1"/>
</dbReference>
<keyword evidence="4" id="KW-0812">Transmembrane</keyword>
<reference evidence="8 9" key="1">
    <citation type="submission" date="2018-06" db="EMBL/GenBank/DDBJ databases">
        <title>Comparative genomics of downy mildews reveals potential adaptations to biotrophy.</title>
        <authorList>
            <person name="Fletcher K."/>
            <person name="Klosterman S.J."/>
            <person name="Derevnina L."/>
            <person name="Martin F."/>
            <person name="Koike S."/>
            <person name="Reyes Chin-Wo S."/>
            <person name="Mou B."/>
            <person name="Michelmore R."/>
        </authorList>
    </citation>
    <scope>NUCLEOTIDE SEQUENCE [LARGE SCALE GENOMIC DNA]</scope>
    <source>
        <strain evidence="7 9">R13</strain>
        <strain evidence="6 8">R14</strain>
    </source>
</reference>
<feature type="repeat" description="ANK" evidence="3">
    <location>
        <begin position="589"/>
        <end position="622"/>
    </location>
</feature>
<dbReference type="Gene3D" id="3.40.50.10140">
    <property type="entry name" value="Toll/interleukin-1 receptor homology (TIR) domain"/>
    <property type="match status" value="2"/>
</dbReference>
<evidence type="ECO:0000256" key="1">
    <source>
        <dbReference type="ARBA" id="ARBA00022737"/>
    </source>
</evidence>
<dbReference type="InterPro" id="IPR036770">
    <property type="entry name" value="Ankyrin_rpt-contain_sf"/>
</dbReference>
<keyword evidence="4" id="KW-1133">Transmembrane helix</keyword>
<evidence type="ECO:0000256" key="4">
    <source>
        <dbReference type="SAM" id="Phobius"/>
    </source>
</evidence>
<evidence type="ECO:0000256" key="3">
    <source>
        <dbReference type="PROSITE-ProRule" id="PRU00023"/>
    </source>
</evidence>
<evidence type="ECO:0000313" key="8">
    <source>
        <dbReference type="Proteomes" id="UP000282087"/>
    </source>
</evidence>
<dbReference type="AlphaFoldDB" id="A0A3M6V8E4"/>
<feature type="repeat" description="ANK" evidence="3">
    <location>
        <begin position="290"/>
        <end position="322"/>
    </location>
</feature>